<evidence type="ECO:0000256" key="4">
    <source>
        <dbReference type="ARBA" id="ARBA00022692"/>
    </source>
</evidence>
<evidence type="ECO:0000313" key="12">
    <source>
        <dbReference type="EMBL" id="KAK9831873.1"/>
    </source>
</evidence>
<dbReference type="InterPro" id="IPR019308">
    <property type="entry name" value="TMEM214"/>
</dbReference>
<evidence type="ECO:0000256" key="1">
    <source>
        <dbReference type="ARBA" id="ARBA00004477"/>
    </source>
</evidence>
<evidence type="ECO:0000256" key="5">
    <source>
        <dbReference type="ARBA" id="ARBA00022703"/>
    </source>
</evidence>
<comment type="subunit">
    <text evidence="3">Constitutively interacts with CASP4; required for the localization of procaspase 4 to the ER.</text>
</comment>
<dbReference type="GO" id="GO:0005789">
    <property type="term" value="C:endoplasmic reticulum membrane"/>
    <property type="evidence" value="ECO:0007669"/>
    <property type="project" value="UniProtKB-SubCell"/>
</dbReference>
<dbReference type="PANTHER" id="PTHR13448:SF0">
    <property type="entry name" value="TRANSMEMBRANE PROTEIN 214"/>
    <property type="match status" value="1"/>
</dbReference>
<feature type="compositionally biased region" description="Basic residues" evidence="11">
    <location>
        <begin position="87"/>
        <end position="98"/>
    </location>
</feature>
<evidence type="ECO:0000256" key="3">
    <source>
        <dbReference type="ARBA" id="ARBA00011720"/>
    </source>
</evidence>
<comment type="function">
    <text evidence="10">Critical mediator, in cooperation with CASP4, of endoplasmic reticulum-stress induced apoptosis. Required or the activation of CASP4 following endoplasmic reticulum stress.</text>
</comment>
<organism evidence="12 13">
    <name type="scientific">Elliptochloris bilobata</name>
    <dbReference type="NCBI Taxonomy" id="381761"/>
    <lineage>
        <taxon>Eukaryota</taxon>
        <taxon>Viridiplantae</taxon>
        <taxon>Chlorophyta</taxon>
        <taxon>core chlorophytes</taxon>
        <taxon>Trebouxiophyceae</taxon>
        <taxon>Trebouxiophyceae incertae sedis</taxon>
        <taxon>Elliptochloris clade</taxon>
        <taxon>Elliptochloris</taxon>
    </lineage>
</organism>
<dbReference type="PANTHER" id="PTHR13448">
    <property type="entry name" value="TRANSMEMBRANE PROTEIN 214"/>
    <property type="match status" value="1"/>
</dbReference>
<name>A0AAW1RDG1_9CHLO</name>
<keyword evidence="7" id="KW-1133">Transmembrane helix</keyword>
<evidence type="ECO:0000256" key="9">
    <source>
        <dbReference type="ARBA" id="ARBA00023180"/>
    </source>
</evidence>
<evidence type="ECO:0000256" key="6">
    <source>
        <dbReference type="ARBA" id="ARBA00022824"/>
    </source>
</evidence>
<keyword evidence="8" id="KW-0472">Membrane</keyword>
<keyword evidence="13" id="KW-1185">Reference proteome</keyword>
<evidence type="ECO:0000256" key="2">
    <source>
        <dbReference type="ARBA" id="ARBA00007984"/>
    </source>
</evidence>
<comment type="similarity">
    <text evidence="2">Belongs to the TMEM214 family.</text>
</comment>
<protein>
    <submittedName>
        <fullName evidence="12">Uncharacterized protein</fullName>
    </submittedName>
</protein>
<evidence type="ECO:0000256" key="8">
    <source>
        <dbReference type="ARBA" id="ARBA00023136"/>
    </source>
</evidence>
<comment type="caution">
    <text evidence="12">The sequence shown here is derived from an EMBL/GenBank/DDBJ whole genome shotgun (WGS) entry which is preliminary data.</text>
</comment>
<evidence type="ECO:0000313" key="13">
    <source>
        <dbReference type="Proteomes" id="UP001445335"/>
    </source>
</evidence>
<dbReference type="EMBL" id="JALJOU010000044">
    <property type="protein sequence ID" value="KAK9831873.1"/>
    <property type="molecule type" value="Genomic_DNA"/>
</dbReference>
<dbReference type="AlphaFoldDB" id="A0AAW1RDG1"/>
<comment type="subcellular location">
    <subcellularLocation>
        <location evidence="1">Endoplasmic reticulum membrane</location>
        <topology evidence="1">Multi-pass membrane protein</topology>
    </subcellularLocation>
</comment>
<sequence>MVGKWQVVRTKADRKRTSKDEAPKAAANGHAPKAIDVRAKAAFADLDAWEKPEPASFSSLTPPKEPRAAKSVAQNGVAVQHAERPVPPKKPKQPKKPKVSPGDVRLDAGQLRRALEAIAAKYPGDDASQLGAAADWFVSAFKSAELPFNKAVTEGPLEKAADVPYRYLSSDVAVAAAAFFAAKDVAALAAVAATLVGAVFEGVPESSATAPPKAKVGALVALALLLRASPGALLRLSPDLLAAGGTYSSPRRLPFLLWIIHQAARGDVGAAAAVWARVLLPQVLGAPLPARPGAPAPPQVLGAPLPARPGAPAPPPVHKLGAAGAATALKYAGALLGEGAAASPERSRPAVNEYFQPEWNGGTTALGPDRSMLAQAARRGVLVGGGTVEAVVPPAAVEAVVRAGCCDPPAFGPTESRIRLLNLLGSLRELCVAGGKGGGVDVKEAVRLALATAGGAEPLPGGAGDQGDLVAQACATLVEWLAERPDEAAAAWADAHKGALRGSARVLTRMAAGGGARGAKLLPSPAARRAFAGLLKELPSRHAAALRTGGKAAPASPAAAADAAVKTLSAALTLRAAAAAGLRTAALAASVAALAAGVGALTLTEAGRELVADVVGPDAARRAGASAAAVAKALKALLAEGGAAMGTLRTRAAPYVDAAISAVGSYGEAAAAQVGAWASGIGSVVRQRWEAQ</sequence>
<dbReference type="Proteomes" id="UP001445335">
    <property type="component" value="Unassembled WGS sequence"/>
</dbReference>
<feature type="region of interest" description="Disordered" evidence="11">
    <location>
        <begin position="1"/>
        <end position="34"/>
    </location>
</feature>
<accession>A0AAW1RDG1</accession>
<keyword evidence="9" id="KW-0325">Glycoprotein</keyword>
<evidence type="ECO:0000256" key="10">
    <source>
        <dbReference type="ARBA" id="ARBA00024938"/>
    </source>
</evidence>
<keyword evidence="5" id="KW-0053">Apoptosis</keyword>
<feature type="region of interest" description="Disordered" evidence="11">
    <location>
        <begin position="52"/>
        <end position="105"/>
    </location>
</feature>
<dbReference type="GO" id="GO:0005794">
    <property type="term" value="C:Golgi apparatus"/>
    <property type="evidence" value="ECO:0007669"/>
    <property type="project" value="TreeGrafter"/>
</dbReference>
<evidence type="ECO:0000256" key="7">
    <source>
        <dbReference type="ARBA" id="ARBA00022989"/>
    </source>
</evidence>
<evidence type="ECO:0000256" key="11">
    <source>
        <dbReference type="SAM" id="MobiDB-lite"/>
    </source>
</evidence>
<reference evidence="12 13" key="1">
    <citation type="journal article" date="2024" name="Nat. Commun.">
        <title>Phylogenomics reveals the evolutionary origins of lichenization in chlorophyte algae.</title>
        <authorList>
            <person name="Puginier C."/>
            <person name="Libourel C."/>
            <person name="Otte J."/>
            <person name="Skaloud P."/>
            <person name="Haon M."/>
            <person name="Grisel S."/>
            <person name="Petersen M."/>
            <person name="Berrin J.G."/>
            <person name="Delaux P.M."/>
            <person name="Dal Grande F."/>
            <person name="Keller J."/>
        </authorList>
    </citation>
    <scope>NUCLEOTIDE SEQUENCE [LARGE SCALE GENOMIC DNA]</scope>
    <source>
        <strain evidence="12 13">SAG 245.80</strain>
    </source>
</reference>
<gene>
    <name evidence="12" type="ORF">WJX81_004370</name>
</gene>
<keyword evidence="4" id="KW-0812">Transmembrane</keyword>
<proteinExistence type="inferred from homology"/>
<keyword evidence="6" id="KW-0256">Endoplasmic reticulum</keyword>